<organism evidence="5 6">
    <name type="scientific">Emticicia aquatilis</name>
    <dbReference type="NCBI Taxonomy" id="1537369"/>
    <lineage>
        <taxon>Bacteria</taxon>
        <taxon>Pseudomonadati</taxon>
        <taxon>Bacteroidota</taxon>
        <taxon>Cytophagia</taxon>
        <taxon>Cytophagales</taxon>
        <taxon>Leadbetterellaceae</taxon>
        <taxon>Emticicia</taxon>
    </lineage>
</organism>
<dbReference type="SUPFAM" id="SSF56601">
    <property type="entry name" value="beta-lactamase/transpeptidase-like"/>
    <property type="match status" value="1"/>
</dbReference>
<dbReference type="GO" id="GO:0046677">
    <property type="term" value="P:response to antibiotic"/>
    <property type="evidence" value="ECO:0007669"/>
    <property type="project" value="InterPro"/>
</dbReference>
<evidence type="ECO:0000256" key="3">
    <source>
        <dbReference type="ARBA" id="ARBA00012865"/>
    </source>
</evidence>
<dbReference type="GO" id="GO:0030655">
    <property type="term" value="P:beta-lactam antibiotic catabolic process"/>
    <property type="evidence" value="ECO:0007669"/>
    <property type="project" value="InterPro"/>
</dbReference>
<reference evidence="5" key="1">
    <citation type="journal article" date="2014" name="Int. J. Syst. Evol. Microbiol.">
        <title>Complete genome sequence of Corynebacterium casei LMG S-19264T (=DSM 44701T), isolated from a smear-ripened cheese.</title>
        <authorList>
            <consortium name="US DOE Joint Genome Institute (JGI-PGF)"/>
            <person name="Walter F."/>
            <person name="Albersmeier A."/>
            <person name="Kalinowski J."/>
            <person name="Ruckert C."/>
        </authorList>
    </citation>
    <scope>NUCLEOTIDE SEQUENCE</scope>
    <source>
        <strain evidence="5">CGMCC 1.15958</strain>
    </source>
</reference>
<comment type="similarity">
    <text evidence="2">Belongs to the class-A beta-lactamase family.</text>
</comment>
<dbReference type="InterPro" id="IPR012338">
    <property type="entry name" value="Beta-lactam/transpept-like"/>
</dbReference>
<feature type="domain" description="Beta-lactamase class A catalytic" evidence="4">
    <location>
        <begin position="44"/>
        <end position="268"/>
    </location>
</feature>
<evidence type="ECO:0000313" key="5">
    <source>
        <dbReference type="EMBL" id="GGD72082.1"/>
    </source>
</evidence>
<dbReference type="EC" id="3.5.2.6" evidence="3"/>
<evidence type="ECO:0000313" key="6">
    <source>
        <dbReference type="Proteomes" id="UP000609064"/>
    </source>
</evidence>
<dbReference type="Gene3D" id="3.40.710.10">
    <property type="entry name" value="DD-peptidase/beta-lactamase superfamily"/>
    <property type="match status" value="1"/>
</dbReference>
<protein>
    <recommendedName>
        <fullName evidence="3">beta-lactamase</fullName>
        <ecNumber evidence="3">3.5.2.6</ecNumber>
    </recommendedName>
</protein>
<evidence type="ECO:0000256" key="1">
    <source>
        <dbReference type="ARBA" id="ARBA00001526"/>
    </source>
</evidence>
<dbReference type="InterPro" id="IPR045155">
    <property type="entry name" value="Beta-lactam_cat"/>
</dbReference>
<comment type="catalytic activity">
    <reaction evidence="1">
        <text>a beta-lactam + H2O = a substituted beta-amino acid</text>
        <dbReference type="Rhea" id="RHEA:20401"/>
        <dbReference type="ChEBI" id="CHEBI:15377"/>
        <dbReference type="ChEBI" id="CHEBI:35627"/>
        <dbReference type="ChEBI" id="CHEBI:140347"/>
        <dbReference type="EC" id="3.5.2.6"/>
    </reaction>
</comment>
<dbReference type="InterPro" id="IPR000871">
    <property type="entry name" value="Beta-lactam_class-A"/>
</dbReference>
<evidence type="ECO:0000259" key="4">
    <source>
        <dbReference type="Pfam" id="PF13354"/>
    </source>
</evidence>
<comment type="caution">
    <text evidence="5">The sequence shown here is derived from an EMBL/GenBank/DDBJ whole genome shotgun (WGS) entry which is preliminary data.</text>
</comment>
<dbReference type="Pfam" id="PF13354">
    <property type="entry name" value="Beta-lactamase2"/>
    <property type="match status" value="1"/>
</dbReference>
<dbReference type="EMBL" id="BMKK01000009">
    <property type="protein sequence ID" value="GGD72082.1"/>
    <property type="molecule type" value="Genomic_DNA"/>
</dbReference>
<sequence>MQKLFFTLIFSVMLLEISAQKPTIENLKSAIETKLKSVEGEFAVAFKDLQTGKTLFINEKENFHAASTMKTPVMIEVFKQAKAGKFKLTDSILVKNEFKSIVDGSPYSMDIADDSGDGMYKMIGKKMTIYDLTYQMIIVSSNLATNILIDLVDAKNANQSMRALGAKDIQVLRGVEDQKAFDKGLSNTTTAYDLMLIFEKIAQNKVIDKKSCEEMRKILFDQKFNEIIPEKLPKTVKVAHKTGSITGVQHDSGIVYLPDGRKYVLVLLSKKLKNADAGVKVLAEVSEMIYELVK</sequence>
<reference evidence="5" key="2">
    <citation type="submission" date="2020-09" db="EMBL/GenBank/DDBJ databases">
        <authorList>
            <person name="Sun Q."/>
            <person name="Zhou Y."/>
        </authorList>
    </citation>
    <scope>NUCLEOTIDE SEQUENCE</scope>
    <source>
        <strain evidence="5">CGMCC 1.15958</strain>
    </source>
</reference>
<name>A0A916Z1V2_9BACT</name>
<keyword evidence="6" id="KW-1185">Reference proteome</keyword>
<dbReference type="GO" id="GO:0008800">
    <property type="term" value="F:beta-lactamase activity"/>
    <property type="evidence" value="ECO:0007669"/>
    <property type="project" value="UniProtKB-EC"/>
</dbReference>
<dbReference type="PANTHER" id="PTHR35333">
    <property type="entry name" value="BETA-LACTAMASE"/>
    <property type="match status" value="1"/>
</dbReference>
<evidence type="ECO:0000256" key="2">
    <source>
        <dbReference type="ARBA" id="ARBA00009009"/>
    </source>
</evidence>
<dbReference type="Proteomes" id="UP000609064">
    <property type="component" value="Unassembled WGS sequence"/>
</dbReference>
<dbReference type="AlphaFoldDB" id="A0A916Z1V2"/>
<dbReference type="RefSeq" id="WP_188768813.1">
    <property type="nucleotide sequence ID" value="NZ_BMKK01000009.1"/>
</dbReference>
<accession>A0A916Z1V2</accession>
<keyword evidence="5" id="KW-0378">Hydrolase</keyword>
<dbReference type="PANTHER" id="PTHR35333:SF3">
    <property type="entry name" value="BETA-LACTAMASE-TYPE TRANSPEPTIDASE FOLD CONTAINING PROTEIN"/>
    <property type="match status" value="1"/>
</dbReference>
<proteinExistence type="inferred from homology"/>
<gene>
    <name evidence="5" type="ORF">GCM10011514_40300</name>
</gene>